<dbReference type="EMBL" id="BPNN01000123">
    <property type="protein sequence ID" value="GJA65759.1"/>
    <property type="molecule type" value="Genomic_DNA"/>
</dbReference>
<name>A0A7I8HWH3_AERCA</name>
<proteinExistence type="predicted"/>
<dbReference type="Proteomes" id="UP000886934">
    <property type="component" value="Unassembled WGS sequence"/>
</dbReference>
<comment type="caution">
    <text evidence="1">The sequence shown here is derived from an EMBL/GenBank/DDBJ whole genome shotgun (WGS) entry which is preliminary data.</text>
</comment>
<evidence type="ECO:0000313" key="2">
    <source>
        <dbReference type="Proteomes" id="UP000886934"/>
    </source>
</evidence>
<sequence>MTAAPGAWVGVPCTAIACMVNHRAGRAKSGAFAWRFNGQWALSVSLIIPSVRLRAGESEGSGY</sequence>
<organism evidence="1 2">
    <name type="scientific">Aeromonas caviae</name>
    <name type="common">Aeromonas punctata</name>
    <dbReference type="NCBI Taxonomy" id="648"/>
    <lineage>
        <taxon>Bacteria</taxon>
        <taxon>Pseudomonadati</taxon>
        <taxon>Pseudomonadota</taxon>
        <taxon>Gammaproteobacteria</taxon>
        <taxon>Aeromonadales</taxon>
        <taxon>Aeromonadaceae</taxon>
        <taxon>Aeromonas</taxon>
    </lineage>
</organism>
<protein>
    <submittedName>
        <fullName evidence="1">Uncharacterized protein</fullName>
    </submittedName>
</protein>
<evidence type="ECO:0000313" key="1">
    <source>
        <dbReference type="EMBL" id="GJA65759.1"/>
    </source>
</evidence>
<accession>A0A7I8HWH3</accession>
<reference evidence="1" key="1">
    <citation type="submission" date="2021-07" db="EMBL/GenBank/DDBJ databases">
        <title>Draft genome sequence of carbapenem-resistant Aeromonas spp. in Japan.</title>
        <authorList>
            <person name="Maehana S."/>
            <person name="Suzuki M."/>
            <person name="Kitasato H."/>
        </authorList>
    </citation>
    <scope>NUCLEOTIDE SEQUENCE</scope>
    <source>
        <strain evidence="1">KAM351</strain>
    </source>
</reference>
<dbReference type="AlphaFoldDB" id="A0A7I8HWH3"/>
<gene>
    <name evidence="1" type="ORF">KAM351_43700</name>
</gene>